<accession>A0ABQ6W7R6</accession>
<feature type="domain" description="GPCPD1-like C2" evidence="2">
    <location>
        <begin position="31"/>
        <end position="179"/>
    </location>
</feature>
<reference evidence="3 4" key="1">
    <citation type="submission" date="2019-04" db="EMBL/GenBank/DDBJ databases">
        <authorList>
            <consortium name="DOE Joint Genome Institute"/>
            <person name="Mondo S."/>
            <person name="Kjaerbolling I."/>
            <person name="Vesth T."/>
            <person name="Frisvad J.C."/>
            <person name="Nybo J.L."/>
            <person name="Theobald S."/>
            <person name="Kildgaard S."/>
            <person name="Isbrandt T."/>
            <person name="Kuo A."/>
            <person name="Sato A."/>
            <person name="Lyhne E.K."/>
            <person name="Kogle M.E."/>
            <person name="Wiebenga A."/>
            <person name="Kun R.S."/>
            <person name="Lubbers R.J."/>
            <person name="Makela M.R."/>
            <person name="Barry K."/>
            <person name="Chovatia M."/>
            <person name="Clum A."/>
            <person name="Daum C."/>
            <person name="Haridas S."/>
            <person name="He G."/>
            <person name="LaButti K."/>
            <person name="Lipzen A."/>
            <person name="Riley R."/>
            <person name="Salamov A."/>
            <person name="Simmons B.A."/>
            <person name="Magnuson J.K."/>
            <person name="Henrissat B."/>
            <person name="Mortensen U.H."/>
            <person name="Larsen T.O."/>
            <person name="Devries R.P."/>
            <person name="Grigoriev I.V."/>
            <person name="Machida M."/>
            <person name="Baker S.E."/>
            <person name="Andersen M.R."/>
            <person name="Cantor M.N."/>
            <person name="Hua S.X."/>
        </authorList>
    </citation>
    <scope>NUCLEOTIDE SEQUENCE [LARGE SCALE GENOMIC DNA]</scope>
    <source>
        <strain evidence="3 4">CBS 117616</strain>
    </source>
</reference>
<protein>
    <recommendedName>
        <fullName evidence="2">GPCPD1-like C2 domain-containing protein</fullName>
    </recommendedName>
</protein>
<dbReference type="InterPro" id="IPR057506">
    <property type="entry name" value="C2_GPCPD1"/>
</dbReference>
<organism evidence="3 4">
    <name type="scientific">Aspergillus pseudocaelatus</name>
    <dbReference type="NCBI Taxonomy" id="1825620"/>
    <lineage>
        <taxon>Eukaryota</taxon>
        <taxon>Fungi</taxon>
        <taxon>Dikarya</taxon>
        <taxon>Ascomycota</taxon>
        <taxon>Pezizomycotina</taxon>
        <taxon>Eurotiomycetes</taxon>
        <taxon>Eurotiomycetidae</taxon>
        <taxon>Eurotiales</taxon>
        <taxon>Aspergillaceae</taxon>
        <taxon>Aspergillus</taxon>
        <taxon>Aspergillus subgen. Circumdati</taxon>
    </lineage>
</organism>
<sequence>MLTSLGTEDPFGGPASTPMQPTFQTTMSFKTDRHCLIINLGVLQTGKQVKAVELRGRPLKELISMNTGFLMEISISERENLNQLIELPLLTDMTNEPFVFHVTDPDRAWIFLKFLHASSNLTKEHNLLGGGTALIGSPGDYFGRNRESLIRERTVPILEKDTLDVLGKVTFAFVISRPISQRVSPLVKPLVTEEGVQLVGHRDLGQNTVSRDYLQIGENTIESFLLASKQGASIVKIRIIY</sequence>
<dbReference type="EMBL" id="ML735813">
    <property type="protein sequence ID" value="KAE8413184.1"/>
    <property type="molecule type" value="Genomic_DNA"/>
</dbReference>
<keyword evidence="4" id="KW-1185">Reference proteome</keyword>
<feature type="region of interest" description="Disordered" evidence="1">
    <location>
        <begin position="1"/>
        <end position="22"/>
    </location>
</feature>
<dbReference type="PANTHER" id="PTHR22958:SF1">
    <property type="entry name" value="GLYCEROPHOSPHOCHOLINE PHOSPHODIESTERASE GPCPD1"/>
    <property type="match status" value="1"/>
</dbReference>
<evidence type="ECO:0000313" key="4">
    <source>
        <dbReference type="Proteomes" id="UP000325395"/>
    </source>
</evidence>
<proteinExistence type="predicted"/>
<dbReference type="Proteomes" id="UP000325395">
    <property type="component" value="Unassembled WGS sequence"/>
</dbReference>
<dbReference type="PANTHER" id="PTHR22958">
    <property type="entry name" value="GLYCEROPHOSPHORYL DIESTER PHOSPHODIESTERASE"/>
    <property type="match status" value="1"/>
</dbReference>
<dbReference type="Pfam" id="PF25329">
    <property type="entry name" value="C2_GDE1"/>
    <property type="match status" value="1"/>
</dbReference>
<dbReference type="InterPro" id="IPR051578">
    <property type="entry name" value="GDPD"/>
</dbReference>
<name>A0ABQ6W7R6_9EURO</name>
<evidence type="ECO:0000259" key="2">
    <source>
        <dbReference type="Pfam" id="PF25329"/>
    </source>
</evidence>
<gene>
    <name evidence="3" type="ORF">BDV36DRAFT_39173</name>
</gene>
<evidence type="ECO:0000256" key="1">
    <source>
        <dbReference type="SAM" id="MobiDB-lite"/>
    </source>
</evidence>
<evidence type="ECO:0000313" key="3">
    <source>
        <dbReference type="EMBL" id="KAE8413184.1"/>
    </source>
</evidence>